<evidence type="ECO:0000256" key="3">
    <source>
        <dbReference type="ARBA" id="ARBA00012021"/>
    </source>
</evidence>
<dbReference type="PIRSF" id="PIRSF017228">
    <property type="entry name" value="Sphnglp_dlt4_des"/>
    <property type="match status" value="1"/>
</dbReference>
<evidence type="ECO:0000256" key="6">
    <source>
        <dbReference type="ARBA" id="ARBA00023002"/>
    </source>
</evidence>
<organism evidence="12 13">
    <name type="scientific">Diploscapter pachys</name>
    <dbReference type="NCBI Taxonomy" id="2018661"/>
    <lineage>
        <taxon>Eukaryota</taxon>
        <taxon>Metazoa</taxon>
        <taxon>Ecdysozoa</taxon>
        <taxon>Nematoda</taxon>
        <taxon>Chromadorea</taxon>
        <taxon>Rhabditida</taxon>
        <taxon>Rhabditina</taxon>
        <taxon>Rhabditomorpha</taxon>
        <taxon>Rhabditoidea</taxon>
        <taxon>Rhabditidae</taxon>
        <taxon>Diploscapter</taxon>
    </lineage>
</organism>
<keyword evidence="8 9" id="KW-0472">Membrane</keyword>
<dbReference type="EC" id="1.14.19.17" evidence="3"/>
<dbReference type="CDD" id="cd03508">
    <property type="entry name" value="Delta4-sphingolipid-FADS-like"/>
    <property type="match status" value="1"/>
</dbReference>
<evidence type="ECO:0000313" key="12">
    <source>
        <dbReference type="EMBL" id="PAV82305.1"/>
    </source>
</evidence>
<dbReference type="InterPro" id="IPR013866">
    <property type="entry name" value="Sphingolipid_d4-desaturase_N"/>
</dbReference>
<dbReference type="PANTHER" id="PTHR12879">
    <property type="entry name" value="SPHINGOLIPID DELTA 4 DESATURASE/C-4 HYDROXYLASE PROTEIN DES2"/>
    <property type="match status" value="1"/>
</dbReference>
<dbReference type="Proteomes" id="UP000218231">
    <property type="component" value="Unassembled WGS sequence"/>
</dbReference>
<accession>A0A2A2L8A6</accession>
<keyword evidence="4 10" id="KW-0812">Transmembrane</keyword>
<evidence type="ECO:0000256" key="8">
    <source>
        <dbReference type="ARBA" id="ARBA00023136"/>
    </source>
</evidence>
<dbReference type="AlphaFoldDB" id="A0A2A2L8A6"/>
<evidence type="ECO:0000256" key="10">
    <source>
        <dbReference type="SAM" id="Phobius"/>
    </source>
</evidence>
<feature type="transmembrane region" description="Helical" evidence="10">
    <location>
        <begin position="210"/>
        <end position="230"/>
    </location>
</feature>
<reference evidence="12 13" key="1">
    <citation type="journal article" date="2017" name="Curr. Biol.">
        <title>Genome architecture and evolution of a unichromosomal asexual nematode.</title>
        <authorList>
            <person name="Fradin H."/>
            <person name="Zegar C."/>
            <person name="Gutwein M."/>
            <person name="Lucas J."/>
            <person name="Kovtun M."/>
            <person name="Corcoran D."/>
            <person name="Baugh L.R."/>
            <person name="Kiontke K."/>
            <person name="Gunsalus K."/>
            <person name="Fitch D.H."/>
            <person name="Piano F."/>
        </authorList>
    </citation>
    <scope>NUCLEOTIDE SEQUENCE [LARGE SCALE GENOMIC DNA]</scope>
    <source>
        <strain evidence="12">PF1309</strain>
    </source>
</reference>
<keyword evidence="6 9" id="KW-0560">Oxidoreductase</keyword>
<dbReference type="EMBL" id="LIAE01007070">
    <property type="protein sequence ID" value="PAV82305.1"/>
    <property type="molecule type" value="Genomic_DNA"/>
</dbReference>
<keyword evidence="13" id="KW-1185">Reference proteome</keyword>
<comment type="subcellular location">
    <subcellularLocation>
        <location evidence="1">Membrane</location>
        <topology evidence="1">Multi-pass membrane protein</topology>
    </subcellularLocation>
</comment>
<dbReference type="SMART" id="SM01269">
    <property type="entry name" value="Lipid_DES"/>
    <property type="match status" value="1"/>
</dbReference>
<evidence type="ECO:0000256" key="9">
    <source>
        <dbReference type="PIRNR" id="PIRNR017228"/>
    </source>
</evidence>
<dbReference type="GO" id="GO:0042284">
    <property type="term" value="F:sphingolipid delta-4 desaturase activity"/>
    <property type="evidence" value="ECO:0007669"/>
    <property type="project" value="UniProtKB-UniRule"/>
</dbReference>
<evidence type="ECO:0000256" key="2">
    <source>
        <dbReference type="ARBA" id="ARBA00006146"/>
    </source>
</evidence>
<dbReference type="InterPro" id="IPR005804">
    <property type="entry name" value="FA_desaturase_dom"/>
</dbReference>
<feature type="transmembrane region" description="Helical" evidence="10">
    <location>
        <begin position="103"/>
        <end position="124"/>
    </location>
</feature>
<dbReference type="Pfam" id="PF00487">
    <property type="entry name" value="FA_desaturase"/>
    <property type="match status" value="1"/>
</dbReference>
<dbReference type="PANTHER" id="PTHR12879:SF8">
    <property type="entry name" value="SPHINGOLIPID DELTA(4)-DESATURASE DES1"/>
    <property type="match status" value="1"/>
</dbReference>
<evidence type="ECO:0000256" key="7">
    <source>
        <dbReference type="ARBA" id="ARBA00023098"/>
    </source>
</evidence>
<feature type="transmembrane region" description="Helical" evidence="10">
    <location>
        <begin position="160"/>
        <end position="178"/>
    </location>
</feature>
<comment type="caution">
    <text evidence="12">The sequence shown here is derived from an EMBL/GenBank/DDBJ whole genome shotgun (WGS) entry which is preliminary data.</text>
</comment>
<dbReference type="OrthoDB" id="200948at2759"/>
<feature type="transmembrane region" description="Helical" evidence="10">
    <location>
        <begin position="185"/>
        <end position="204"/>
    </location>
</feature>
<feature type="transmembrane region" description="Helical" evidence="10">
    <location>
        <begin position="42"/>
        <end position="61"/>
    </location>
</feature>
<feature type="domain" description="Sphingolipid delta4-desaturase N-terminal" evidence="11">
    <location>
        <begin position="5"/>
        <end position="43"/>
    </location>
</feature>
<evidence type="ECO:0000256" key="4">
    <source>
        <dbReference type="ARBA" id="ARBA00022692"/>
    </source>
</evidence>
<evidence type="ECO:0000256" key="5">
    <source>
        <dbReference type="ARBA" id="ARBA00022989"/>
    </source>
</evidence>
<dbReference type="GO" id="GO:0046513">
    <property type="term" value="P:ceramide biosynthetic process"/>
    <property type="evidence" value="ECO:0007669"/>
    <property type="project" value="TreeGrafter"/>
</dbReference>
<comment type="similarity">
    <text evidence="2 9">Belongs to the fatty acid desaturase type 1 family. DEGS subfamily.</text>
</comment>
<feature type="transmembrane region" description="Helical" evidence="10">
    <location>
        <begin position="73"/>
        <end position="91"/>
    </location>
</feature>
<protein>
    <recommendedName>
        <fullName evidence="3">sphingolipid 4-desaturase</fullName>
        <ecNumber evidence="3">1.14.19.17</ecNumber>
    </recommendedName>
</protein>
<evidence type="ECO:0000313" key="13">
    <source>
        <dbReference type="Proteomes" id="UP000218231"/>
    </source>
</evidence>
<dbReference type="Pfam" id="PF08557">
    <property type="entry name" value="Lipid_DES"/>
    <property type="match status" value="1"/>
</dbReference>
<proteinExistence type="inferred from homology"/>
<name>A0A2A2L8A6_9BILA</name>
<dbReference type="InterPro" id="IPR011388">
    <property type="entry name" value="DES1/DES2"/>
</dbReference>
<evidence type="ECO:0000259" key="11">
    <source>
        <dbReference type="SMART" id="SM01269"/>
    </source>
</evidence>
<keyword evidence="5 10" id="KW-1133">Transmembrane helix</keyword>
<gene>
    <name evidence="12" type="ORF">WR25_07254</name>
</gene>
<evidence type="ECO:0000256" key="1">
    <source>
        <dbReference type="ARBA" id="ARBA00004141"/>
    </source>
</evidence>
<sequence>MGQSTSNEKFEWSYTEEPHATRRREMLKKYPEIKSLFGQDPAFRPVVVTMVLLQILFAWLLRDADWTLVLLQAYFVSGTINHALTLAVHEISHNQAYGCGRPIANRLFGFIANLPMMVPMSISFKKYHLEHHRNLGEDIIDTDVPTELEARVFCNSAGKLIWMFLQPFFYAIRPLFIYPKSLTDFEIINILIQFTFNYLIIQYFGAKSAAFLLVGFTLGLGLHPLAGHFVSEHYVFKKGQETYSYYGPINMVTFNVGYHVEHHDFPFVSGVNLPKIRHIAPEYYSDLAVHDSWVYMMYDFVTNPKMSLRCRMKRKYAAPEEFHFYGQGAFETSRVFQAAAKMLKLVPQSVKEKL</sequence>
<dbReference type="GO" id="GO:0016020">
    <property type="term" value="C:membrane"/>
    <property type="evidence" value="ECO:0007669"/>
    <property type="project" value="UniProtKB-SubCell"/>
</dbReference>
<dbReference type="STRING" id="2018661.A0A2A2L8A6"/>
<keyword evidence="7 9" id="KW-0443">Lipid metabolism</keyword>